<dbReference type="EMBL" id="DROP01000146">
    <property type="protein sequence ID" value="HHI88726.1"/>
    <property type="molecule type" value="Genomic_DNA"/>
</dbReference>
<keyword evidence="1" id="KW-1133">Transmembrane helix</keyword>
<accession>A0A7V5U117</accession>
<keyword evidence="1" id="KW-0812">Transmembrane</keyword>
<evidence type="ECO:0000313" key="2">
    <source>
        <dbReference type="EMBL" id="HHI88726.1"/>
    </source>
</evidence>
<dbReference type="InterPro" id="IPR009935">
    <property type="entry name" value="DUF1467"/>
</dbReference>
<reference evidence="2" key="1">
    <citation type="journal article" date="2020" name="mSystems">
        <title>Genome- and Community-Level Interaction Insights into Carbon Utilization and Element Cycling Functions of Hydrothermarchaeota in Hydrothermal Sediment.</title>
        <authorList>
            <person name="Zhou Z."/>
            <person name="Liu Y."/>
            <person name="Xu W."/>
            <person name="Pan J."/>
            <person name="Luo Z.H."/>
            <person name="Li M."/>
        </authorList>
    </citation>
    <scope>NUCLEOTIDE SEQUENCE [LARGE SCALE GENOMIC DNA]</scope>
    <source>
        <strain evidence="2">HyVt-538</strain>
    </source>
</reference>
<dbReference type="AlphaFoldDB" id="A0A7V5U117"/>
<gene>
    <name evidence="2" type="ORF">ENK01_02130</name>
</gene>
<proteinExistence type="predicted"/>
<feature type="transmembrane region" description="Helical" evidence="1">
    <location>
        <begin position="12"/>
        <end position="30"/>
    </location>
</feature>
<feature type="transmembrane region" description="Helical" evidence="1">
    <location>
        <begin position="62"/>
        <end position="80"/>
    </location>
</feature>
<keyword evidence="1" id="KW-0472">Membrane</keyword>
<name>A0A7V5U117_9PROT</name>
<organism evidence="2">
    <name type="scientific">Hellea balneolensis</name>
    <dbReference type="NCBI Taxonomy" id="287478"/>
    <lineage>
        <taxon>Bacteria</taxon>
        <taxon>Pseudomonadati</taxon>
        <taxon>Pseudomonadota</taxon>
        <taxon>Alphaproteobacteria</taxon>
        <taxon>Maricaulales</taxon>
        <taxon>Robiginitomaculaceae</taxon>
        <taxon>Hellea</taxon>
    </lineage>
</organism>
<dbReference type="Pfam" id="PF07330">
    <property type="entry name" value="DUF1467"/>
    <property type="match status" value="1"/>
</dbReference>
<dbReference type="Proteomes" id="UP000885806">
    <property type="component" value="Unassembled WGS sequence"/>
</dbReference>
<evidence type="ECO:0000256" key="1">
    <source>
        <dbReference type="SAM" id="Phobius"/>
    </source>
</evidence>
<sequence>MPSSNDIVTAIAVYFLLWWICIFLVLPFGVRGQHEDGDIREGTEPGAPVLPRLKRKFLQTSILAALIWIAGFLVLHFHIITLETFSFLPDFTPPKK</sequence>
<comment type="caution">
    <text evidence="2">The sequence shown here is derived from an EMBL/GenBank/DDBJ whole genome shotgun (WGS) entry which is preliminary data.</text>
</comment>
<protein>
    <submittedName>
        <fullName evidence="2">DUF1467 family protein</fullName>
    </submittedName>
</protein>